<evidence type="ECO:0000256" key="1">
    <source>
        <dbReference type="SAM" id="MobiDB-lite"/>
    </source>
</evidence>
<dbReference type="GeneID" id="7199040"/>
<reference evidence="3" key="2">
    <citation type="submission" date="2008-08" db="EMBL/GenBank/DDBJ databases">
        <authorList>
            <consortium name="Diatom Consortium"/>
            <person name="Grigoriev I."/>
            <person name="Grimwood J."/>
            <person name="Kuo A."/>
            <person name="Otillar R.P."/>
            <person name="Salamov A."/>
            <person name="Detter J.C."/>
            <person name="Lindquist E."/>
            <person name="Shapiro H."/>
            <person name="Lucas S."/>
            <person name="Glavina del Rio T."/>
            <person name="Pitluck S."/>
            <person name="Rokhsar D."/>
            <person name="Bowler C."/>
        </authorList>
    </citation>
    <scope>GENOME REANNOTATION</scope>
    <source>
        <strain evidence="3">CCAP 1055/1</strain>
    </source>
</reference>
<dbReference type="EMBL" id="CM000630">
    <property type="protein sequence ID" value="EEC43359.1"/>
    <property type="molecule type" value="Genomic_DNA"/>
</dbReference>
<dbReference type="PaxDb" id="2850-Phatr50283"/>
<dbReference type="AlphaFoldDB" id="B7GDK1"/>
<name>B7GDK1_PHATC</name>
<evidence type="ECO:0000313" key="2">
    <source>
        <dbReference type="EMBL" id="EEC43359.1"/>
    </source>
</evidence>
<sequence length="452" mass="50329">MISATKGFVVTGTDRIDRERGQNPLTIKERSTTNSKASRTASLSLSNSSLGSDVEVNSFRGCSNNTAGELNNASEKLMRMIAQEMVKSLRNPIYDNSNESTSSRSFAPVDTVASIGTDIDLETLAEMVLTGMDTTRLVQRPDEDLRKMLREGLSDSVLDSPTDNLSCHSQSALQYPKTTSIRSGFKVSQSIFSDSSMNNHSCEAPIDIWNSDVWSSGGSGEDISRSDMHFDSNGNVPSEEEEVNEEQMGTPIDLFLQTFKEVGSALESEDNLSISSDLSGLTGVFSKPSLRANSKPYDILPESSSRVAPIKKKRTQKLVSFAVRFDQVHVRAYQSILSDNPSCTNGPSIGIGWNYEVTDHYSVDDWELERERFRRPSELILDRNHRETLLQSLGYSEKQLAAAVRDNNKIKHQRRQTVNNLGAQSMEEAVEKTRRKLKRLLFLRNGKVKTAY</sequence>
<dbReference type="InParanoid" id="B7GDK1"/>
<evidence type="ECO:0000313" key="3">
    <source>
        <dbReference type="Proteomes" id="UP000000759"/>
    </source>
</evidence>
<proteinExistence type="predicted"/>
<keyword evidence="3" id="KW-1185">Reference proteome</keyword>
<dbReference type="RefSeq" id="XP_002185227.1">
    <property type="nucleotide sequence ID" value="XM_002185191.1"/>
</dbReference>
<dbReference type="OrthoDB" id="48999at2759"/>
<organism evidence="2 3">
    <name type="scientific">Phaeodactylum tricornutum (strain CCAP 1055/1)</name>
    <dbReference type="NCBI Taxonomy" id="556484"/>
    <lineage>
        <taxon>Eukaryota</taxon>
        <taxon>Sar</taxon>
        <taxon>Stramenopiles</taxon>
        <taxon>Ochrophyta</taxon>
        <taxon>Bacillariophyta</taxon>
        <taxon>Bacillariophyceae</taxon>
        <taxon>Bacillariophycidae</taxon>
        <taxon>Naviculales</taxon>
        <taxon>Phaeodactylaceae</taxon>
        <taxon>Phaeodactylum</taxon>
    </lineage>
</organism>
<feature type="compositionally biased region" description="Polar residues" evidence="1">
    <location>
        <begin position="32"/>
        <end position="41"/>
    </location>
</feature>
<dbReference type="Proteomes" id="UP000000759">
    <property type="component" value="Chromosome 28"/>
</dbReference>
<dbReference type="eggNOG" id="ENOG502STWC">
    <property type="taxonomic scope" value="Eukaryota"/>
</dbReference>
<protein>
    <submittedName>
        <fullName evidence="2">Uncharacterized protein</fullName>
    </submittedName>
</protein>
<gene>
    <name evidence="2" type="ORF">PHATRDRAFT_50283</name>
</gene>
<dbReference type="KEGG" id="pti:PHATRDRAFT_50283"/>
<feature type="region of interest" description="Disordered" evidence="1">
    <location>
        <begin position="219"/>
        <end position="245"/>
    </location>
</feature>
<accession>B7GDK1</accession>
<reference evidence="2 3" key="1">
    <citation type="journal article" date="2008" name="Nature">
        <title>The Phaeodactylum genome reveals the evolutionary history of diatom genomes.</title>
        <authorList>
            <person name="Bowler C."/>
            <person name="Allen A.E."/>
            <person name="Badger J.H."/>
            <person name="Grimwood J."/>
            <person name="Jabbari K."/>
            <person name="Kuo A."/>
            <person name="Maheswari U."/>
            <person name="Martens C."/>
            <person name="Maumus F."/>
            <person name="Otillar R.P."/>
            <person name="Rayko E."/>
            <person name="Salamov A."/>
            <person name="Vandepoele K."/>
            <person name="Beszteri B."/>
            <person name="Gruber A."/>
            <person name="Heijde M."/>
            <person name="Katinka M."/>
            <person name="Mock T."/>
            <person name="Valentin K."/>
            <person name="Verret F."/>
            <person name="Berges J.A."/>
            <person name="Brownlee C."/>
            <person name="Cadoret J.P."/>
            <person name="Chiovitti A."/>
            <person name="Choi C.J."/>
            <person name="Coesel S."/>
            <person name="De Martino A."/>
            <person name="Detter J.C."/>
            <person name="Durkin C."/>
            <person name="Falciatore A."/>
            <person name="Fournet J."/>
            <person name="Haruta M."/>
            <person name="Huysman M.J."/>
            <person name="Jenkins B.D."/>
            <person name="Jiroutova K."/>
            <person name="Jorgensen R.E."/>
            <person name="Joubert Y."/>
            <person name="Kaplan A."/>
            <person name="Kroger N."/>
            <person name="Kroth P.G."/>
            <person name="La Roche J."/>
            <person name="Lindquist E."/>
            <person name="Lommer M."/>
            <person name="Martin-Jezequel V."/>
            <person name="Lopez P.J."/>
            <person name="Lucas S."/>
            <person name="Mangogna M."/>
            <person name="McGinnis K."/>
            <person name="Medlin L.K."/>
            <person name="Montsant A."/>
            <person name="Oudot-Le Secq M.P."/>
            <person name="Napoli C."/>
            <person name="Obornik M."/>
            <person name="Parker M.S."/>
            <person name="Petit J.L."/>
            <person name="Porcel B.M."/>
            <person name="Poulsen N."/>
            <person name="Robison M."/>
            <person name="Rychlewski L."/>
            <person name="Rynearson T.A."/>
            <person name="Schmutz J."/>
            <person name="Shapiro H."/>
            <person name="Siaut M."/>
            <person name="Stanley M."/>
            <person name="Sussman M.R."/>
            <person name="Taylor A.R."/>
            <person name="Vardi A."/>
            <person name="von Dassow P."/>
            <person name="Vyverman W."/>
            <person name="Willis A."/>
            <person name="Wyrwicz L.S."/>
            <person name="Rokhsar D.S."/>
            <person name="Weissenbach J."/>
            <person name="Armbrust E.V."/>
            <person name="Green B.R."/>
            <person name="Van de Peer Y."/>
            <person name="Grigoriev I.V."/>
        </authorList>
    </citation>
    <scope>NUCLEOTIDE SEQUENCE [LARGE SCALE GENOMIC DNA]</scope>
    <source>
        <strain evidence="2 3">CCAP 1055/1</strain>
    </source>
</reference>
<dbReference type="HOGENOM" id="CLU_606188_0_0_1"/>
<feature type="region of interest" description="Disordered" evidence="1">
    <location>
        <begin position="30"/>
        <end position="50"/>
    </location>
</feature>